<dbReference type="VEuPathDB" id="CryptoDB:Vbra_20489"/>
<protein>
    <submittedName>
        <fullName evidence="2">Uncharacterized protein</fullName>
    </submittedName>
</protein>
<organism evidence="2 3">
    <name type="scientific">Vitrella brassicaformis (strain CCMP3155)</name>
    <dbReference type="NCBI Taxonomy" id="1169540"/>
    <lineage>
        <taxon>Eukaryota</taxon>
        <taxon>Sar</taxon>
        <taxon>Alveolata</taxon>
        <taxon>Colpodellida</taxon>
        <taxon>Vitrellaceae</taxon>
        <taxon>Vitrella</taxon>
    </lineage>
</organism>
<dbReference type="AlphaFoldDB" id="A0A0G4EMN6"/>
<dbReference type="Proteomes" id="UP000041254">
    <property type="component" value="Unassembled WGS sequence"/>
</dbReference>
<proteinExistence type="predicted"/>
<feature type="region of interest" description="Disordered" evidence="1">
    <location>
        <begin position="748"/>
        <end position="776"/>
    </location>
</feature>
<feature type="region of interest" description="Disordered" evidence="1">
    <location>
        <begin position="21"/>
        <end position="60"/>
    </location>
</feature>
<dbReference type="EMBL" id="CDMY01000262">
    <property type="protein sequence ID" value="CEL98073.1"/>
    <property type="molecule type" value="Genomic_DNA"/>
</dbReference>
<evidence type="ECO:0000313" key="3">
    <source>
        <dbReference type="Proteomes" id="UP000041254"/>
    </source>
</evidence>
<evidence type="ECO:0000313" key="2">
    <source>
        <dbReference type="EMBL" id="CEL98073.1"/>
    </source>
</evidence>
<feature type="compositionally biased region" description="Polar residues" evidence="1">
    <location>
        <begin position="35"/>
        <end position="49"/>
    </location>
</feature>
<keyword evidence="3" id="KW-1185">Reference proteome</keyword>
<accession>A0A0G4EMN6</accession>
<evidence type="ECO:0000256" key="1">
    <source>
        <dbReference type="SAM" id="MobiDB-lite"/>
    </source>
</evidence>
<name>A0A0G4EMN6_VITBC</name>
<reference evidence="2 3" key="1">
    <citation type="submission" date="2014-11" db="EMBL/GenBank/DDBJ databases">
        <authorList>
            <person name="Zhu J."/>
            <person name="Qi W."/>
            <person name="Song R."/>
        </authorList>
    </citation>
    <scope>NUCLEOTIDE SEQUENCE [LARGE SCALE GENOMIC DNA]</scope>
</reference>
<sequence length="953" mass="102251">MASTCRHRSPRVLNVEHRVRAQQPPVKRVKAASAKTDNAAPTTLRTPQRNAAKRTAQPSWSSQLDVPDIVAASGRGRTSSTASLVTDVNLAWHKRDPHELDALFERVLVSFPLLSAVDLATTAHNFCKGHVKNHALWVRFFRQLAARAGELSARDVSLMLNVATRVGIHPRHLDMTEPLGPEDPSPLQLLAEQSARCAGEMSEQGLGLTMNSLSKIWGPVTAKKAAAATTDGSSDETQHDLVNSRPVPVWLHNVLATLTVHIHSKAAGRLFSAPNVANVLLSYGRFGYQPRECIEAVIGLIPDVIGEMTTQNLANVATALPLLSLPACSLLQTCDLIEQRTVGRLDEFRVPELSAITLSLTRLRVAAVGSSDPSGPSPSDLLDSLARHIPPRVREGGLSAADLTILASTLSQATQEIGHGRWRGSKGDQRLQAKAYAAIADGIFNMCGDGMSHLSLQHLSVLVNAFAKGALTNPSYHRSFSGHADSQAPIRFLTPVATRLRQLLPSLPQPPDPSNRPLSSASSRDIRATCRHLAILLSGWAKIFGELESDDDRQNDGMSSFGIGEWVEPGLVEDLATEVAARVDFFSPLHLAMALNSLDLLQALPSPLASAAAVRGSGWLDRSLADAKDAHSTSELGDMCLLLGMALTNSDGQHLHFFHRLSAFIHANLSTIPPRATTFLLSLLSKNSPLILPITNPAAAAPIGEDGRVLDSSSYGPITAARDREAFDDSRVFVGRVVDVILMSSGGGGGVDRERADGSVDDPALGQKGSHRLPPPMEQVGPIRPLHLSNLLITFTQLDLPEYSVKLMFQLPHSAFHSRGIQNLSLLLLNSVLYALASTAAAFTSPMPPSPTPGIRCRFPRFTKTALGLFLDRYKANGADASNGGSGWSVERNRGESEDESALSGFSVCLHTLVLLGPLLDRPGHLCEGLGLRALQLQSLVGANELISRQQEG</sequence>
<gene>
    <name evidence="2" type="ORF">Vbra_20489</name>
</gene>
<dbReference type="InParanoid" id="A0A0G4EMN6"/>